<accession>A0A7K1SIF9</accession>
<dbReference type="AlphaFoldDB" id="A0A7K1SIF9"/>
<gene>
    <name evidence="1" type="ORF">GO755_26450</name>
</gene>
<keyword evidence="2" id="KW-1185">Reference proteome</keyword>
<evidence type="ECO:0000313" key="1">
    <source>
        <dbReference type="EMBL" id="MVM33607.1"/>
    </source>
</evidence>
<dbReference type="RefSeq" id="WP_157588325.1">
    <property type="nucleotide sequence ID" value="NZ_WPIN01000012.1"/>
</dbReference>
<reference evidence="1 2" key="1">
    <citation type="submission" date="2019-12" db="EMBL/GenBank/DDBJ databases">
        <title>Spirosoma sp. HMF4905 genome sequencing and assembly.</title>
        <authorList>
            <person name="Kang H."/>
            <person name="Cha I."/>
            <person name="Kim H."/>
            <person name="Joh K."/>
        </authorList>
    </citation>
    <scope>NUCLEOTIDE SEQUENCE [LARGE SCALE GENOMIC DNA]</scope>
    <source>
        <strain evidence="1 2">HMF4905</strain>
    </source>
</reference>
<organism evidence="1 2">
    <name type="scientific">Spirosoma arboris</name>
    <dbReference type="NCBI Taxonomy" id="2682092"/>
    <lineage>
        <taxon>Bacteria</taxon>
        <taxon>Pseudomonadati</taxon>
        <taxon>Bacteroidota</taxon>
        <taxon>Cytophagia</taxon>
        <taxon>Cytophagales</taxon>
        <taxon>Cytophagaceae</taxon>
        <taxon>Spirosoma</taxon>
    </lineage>
</organism>
<dbReference type="EMBL" id="WPIN01000012">
    <property type="protein sequence ID" value="MVM33607.1"/>
    <property type="molecule type" value="Genomic_DNA"/>
</dbReference>
<comment type="caution">
    <text evidence="1">The sequence shown here is derived from an EMBL/GenBank/DDBJ whole genome shotgun (WGS) entry which is preliminary data.</text>
</comment>
<proteinExistence type="predicted"/>
<name>A0A7K1SIF9_9BACT</name>
<evidence type="ECO:0000313" key="2">
    <source>
        <dbReference type="Proteomes" id="UP000436006"/>
    </source>
</evidence>
<sequence length="118" mass="13458">MNNYQLGDKVRWVVHQGNRVVFEDVIFTIVGIQDDSVKLRGNITGTGDVTPIHFIPIEEIVPAESAKRFDFRDVHRLIDLAGTIKLFMVTSQTITPGMIDEYTELATRLKIEQPIQFK</sequence>
<protein>
    <submittedName>
        <fullName evidence="1">Uncharacterized protein</fullName>
    </submittedName>
</protein>
<dbReference type="Proteomes" id="UP000436006">
    <property type="component" value="Unassembled WGS sequence"/>
</dbReference>